<protein>
    <submittedName>
        <fullName evidence="3">Uncharacterized protein</fullName>
    </submittedName>
</protein>
<feature type="region of interest" description="Disordered" evidence="1">
    <location>
        <begin position="265"/>
        <end position="285"/>
    </location>
</feature>
<evidence type="ECO:0000313" key="4">
    <source>
        <dbReference type="Proteomes" id="UP000501690"/>
    </source>
</evidence>
<dbReference type="AlphaFoldDB" id="A0A4D6KQG5"/>
<name>A0A4D6KQG5_VIGUN</name>
<feature type="transmembrane region" description="Helical" evidence="2">
    <location>
        <begin position="490"/>
        <end position="511"/>
    </location>
</feature>
<keyword evidence="4" id="KW-1185">Reference proteome</keyword>
<dbReference type="EMBL" id="CP039345">
    <property type="protein sequence ID" value="QCD78763.1"/>
    <property type="molecule type" value="Genomic_DNA"/>
</dbReference>
<reference evidence="3 4" key="1">
    <citation type="submission" date="2019-04" db="EMBL/GenBank/DDBJ databases">
        <title>An improved genome assembly and genetic linkage map for asparagus bean, Vigna unguiculata ssp. sesquipedialis.</title>
        <authorList>
            <person name="Xia Q."/>
            <person name="Zhang R."/>
            <person name="Dong Y."/>
        </authorList>
    </citation>
    <scope>NUCLEOTIDE SEQUENCE [LARGE SCALE GENOMIC DNA]</scope>
    <source>
        <tissue evidence="3">Leaf</tissue>
    </source>
</reference>
<dbReference type="Proteomes" id="UP000501690">
    <property type="component" value="Linkage Group LG1"/>
</dbReference>
<proteinExistence type="predicted"/>
<organism evidence="3 4">
    <name type="scientific">Vigna unguiculata</name>
    <name type="common">Cowpea</name>
    <dbReference type="NCBI Taxonomy" id="3917"/>
    <lineage>
        <taxon>Eukaryota</taxon>
        <taxon>Viridiplantae</taxon>
        <taxon>Streptophyta</taxon>
        <taxon>Embryophyta</taxon>
        <taxon>Tracheophyta</taxon>
        <taxon>Spermatophyta</taxon>
        <taxon>Magnoliopsida</taxon>
        <taxon>eudicotyledons</taxon>
        <taxon>Gunneridae</taxon>
        <taxon>Pentapetalae</taxon>
        <taxon>rosids</taxon>
        <taxon>fabids</taxon>
        <taxon>Fabales</taxon>
        <taxon>Fabaceae</taxon>
        <taxon>Papilionoideae</taxon>
        <taxon>50 kb inversion clade</taxon>
        <taxon>NPAAA clade</taxon>
        <taxon>indigoferoid/millettioid clade</taxon>
        <taxon>Phaseoleae</taxon>
        <taxon>Vigna</taxon>
    </lineage>
</organism>
<evidence type="ECO:0000313" key="3">
    <source>
        <dbReference type="EMBL" id="QCD78763.1"/>
    </source>
</evidence>
<keyword evidence="2" id="KW-0812">Transmembrane</keyword>
<gene>
    <name evidence="3" type="ORF">DEO72_LG1g2399</name>
</gene>
<accession>A0A4D6KQG5</accession>
<feature type="compositionally biased region" description="Basic and acidic residues" evidence="1">
    <location>
        <begin position="270"/>
        <end position="281"/>
    </location>
</feature>
<evidence type="ECO:0000256" key="1">
    <source>
        <dbReference type="SAM" id="MobiDB-lite"/>
    </source>
</evidence>
<keyword evidence="2" id="KW-1133">Transmembrane helix</keyword>
<sequence>MQNHFSYENNQHCDFQVNYNYYPQQPHAPYDYQQQIVTPTSAPDLSRLTIRQLNDLYPRSSFVEYEQPLYHEQQPYSECPPQPSYVPFGSQQLQHATSQQVAAINGPSYKEVVLLMDGLREKLDTTDERLRADQRCKDIKQKWYGSDKVLYDMMEDASNNNFVELLCTVNTTLQCHPRFAEILEFRALRQEIEDMLLKLAIRAEEMLEDLSQLMKDKAMEATLENLMKTIVEQRDVMIMLRSMNQRMEQLSTDVNEYTIQMLDQPTPASHHTDISTDRYNDTHSNMSTDEHVNLAKNVADEDIEDSHTYISTNGYVDEAQCEYKVLSIDDDMSIDDLFEEQSCEDNTMEEASAVEELTIFIDAAEASTTTTDLVNDEAANSTTSSAYFSSQDEITRTIDDLVNHLNSPDDAQIEMKPHTPHIKFIDMNGENRFLVVIFVDLVAEQEERLFQKEKRNRLAVSLVPPGNASPATQFSRFIMNCLAVKNTRHAMLFILVRFSGFACFGLLWFGGKGILATFGRKGRD</sequence>
<evidence type="ECO:0000256" key="2">
    <source>
        <dbReference type="SAM" id="Phobius"/>
    </source>
</evidence>
<keyword evidence="2" id="KW-0472">Membrane</keyword>